<protein>
    <submittedName>
        <fullName evidence="1">Uncharacterized protein</fullName>
    </submittedName>
</protein>
<dbReference type="Proteomes" id="UP000239366">
    <property type="component" value="Unassembled WGS sequence"/>
</dbReference>
<keyword evidence="2" id="KW-1185">Reference proteome</keyword>
<dbReference type="AlphaFoldDB" id="A0A2S7T5H8"/>
<gene>
    <name evidence="1" type="ORF">BST99_05010</name>
</gene>
<comment type="caution">
    <text evidence="1">The sequence shown here is derived from an EMBL/GenBank/DDBJ whole genome shotgun (WGS) entry which is preliminary data.</text>
</comment>
<name>A0A2S7T5H8_9FLAO</name>
<evidence type="ECO:0000313" key="2">
    <source>
        <dbReference type="Proteomes" id="UP000239366"/>
    </source>
</evidence>
<evidence type="ECO:0000313" key="1">
    <source>
        <dbReference type="EMBL" id="PQJ15173.1"/>
    </source>
</evidence>
<dbReference type="OrthoDB" id="1441261at2"/>
<dbReference type="EMBL" id="MQVX01000001">
    <property type="protein sequence ID" value="PQJ15173.1"/>
    <property type="molecule type" value="Genomic_DNA"/>
</dbReference>
<accession>A0A2S7T5H8</accession>
<proteinExistence type="predicted"/>
<sequence>MKMYFLILLLLWGGLLYAQDTLSVKEVYLDKDLAYQEDTNGLFTGIVQAKRGKQKTFYEQVYNMGVIQSEVVYYRGDHEKPQFRTYYQPKKPWVFQKIYYYHKKKEKYEITSFDQDGKKVLIQRFEKGKLTYSCEYDGIVKNGQEICYAVNGDQTVLEFEKGERISASCRD</sequence>
<organism evidence="1 2">
    <name type="scientific">Aureicoccus marinus</name>
    <dbReference type="NCBI Taxonomy" id="754435"/>
    <lineage>
        <taxon>Bacteria</taxon>
        <taxon>Pseudomonadati</taxon>
        <taxon>Bacteroidota</taxon>
        <taxon>Flavobacteriia</taxon>
        <taxon>Flavobacteriales</taxon>
        <taxon>Flavobacteriaceae</taxon>
        <taxon>Aureicoccus</taxon>
    </lineage>
</organism>
<reference evidence="2" key="1">
    <citation type="submission" date="2016-11" db="EMBL/GenBank/DDBJ databases">
        <title>Trade-off between light-utilization and light-protection in marine flavobacteria.</title>
        <authorList>
            <person name="Kumagai Y."/>
            <person name="Yoshizawa S."/>
            <person name="Kogure K."/>
        </authorList>
    </citation>
    <scope>NUCLEOTIDE SEQUENCE [LARGE SCALE GENOMIC DNA]</scope>
    <source>
        <strain evidence="2">SG-18</strain>
    </source>
</reference>